<feature type="compositionally biased region" description="Basic and acidic residues" evidence="1">
    <location>
        <begin position="442"/>
        <end position="454"/>
    </location>
</feature>
<accession>T1FLB4</accession>
<dbReference type="EMBL" id="AMQM01010241">
    <property type="status" value="NOT_ANNOTATED_CDS"/>
    <property type="molecule type" value="Genomic_DNA"/>
</dbReference>
<sequence length="547" mass="60112">MEAKVLNDIIAGVSLKPAKHLMIDKSAPKINSKKNQSKIVCDVPLPSTSEQEQTRNAVLSAFDQSDRDELLRNADDENLYLKLLPSLTDEDDNEELTGNTALTGVFGLHGNGIFHRYTEIEHQLLKADFEPQDDVERKFEDFNIINTQPGIMIPQTYHSTESKSVSSVVDQNILDHLSSHTVANFEENEVSSIALDTSSHSMFSSKGSTKPKHTVSILSNFFNKFQKSTTDQPLITSLNKTSNPNFFPVESNDSSSSWANIKVTESNTSREDSRNSTSTPTTEQTSKKNPQFSSSKFFLSNIFATTKGFSPSKILESKSSKSSNVNLDPCRVDFIKSYYINPDDKIVGSKNLNTKNILRHKDAGKNSDSHKSRTLSKDRTTLNGGEFSLKSKESSKTRGNSLYGDVLRKRSEKGGNTNVKEASKNRSSFRDKTAAAAAKTAASKESRKIRDQSSTKKLGQHSKLKPSNIPSHLISNLNSILLKGSNNSLAFSSSKLSAAASAASAATTSAVDKKLRTSSLSSRNSINNVDSHGMFSMLLFGFINFFN</sequence>
<dbReference type="Proteomes" id="UP000015101">
    <property type="component" value="Unassembled WGS sequence"/>
</dbReference>
<feature type="compositionally biased region" description="Basic and acidic residues" evidence="1">
    <location>
        <begin position="421"/>
        <end position="433"/>
    </location>
</feature>
<reference evidence="4" key="1">
    <citation type="submission" date="2012-12" db="EMBL/GenBank/DDBJ databases">
        <authorList>
            <person name="Hellsten U."/>
            <person name="Grimwood J."/>
            <person name="Chapman J.A."/>
            <person name="Shapiro H."/>
            <person name="Aerts A."/>
            <person name="Otillar R.P."/>
            <person name="Terry A.Y."/>
            <person name="Boore J.L."/>
            <person name="Simakov O."/>
            <person name="Marletaz F."/>
            <person name="Cho S.-J."/>
            <person name="Edsinger-Gonzales E."/>
            <person name="Havlak P."/>
            <person name="Kuo D.-H."/>
            <person name="Larsson T."/>
            <person name="Lv J."/>
            <person name="Arendt D."/>
            <person name="Savage R."/>
            <person name="Osoegawa K."/>
            <person name="de Jong P."/>
            <person name="Lindberg D.R."/>
            <person name="Seaver E.C."/>
            <person name="Weisblat D.A."/>
            <person name="Putnam N.H."/>
            <person name="Grigoriev I.V."/>
            <person name="Rokhsar D.S."/>
        </authorList>
    </citation>
    <scope>NUCLEOTIDE SEQUENCE</scope>
</reference>
<feature type="region of interest" description="Disordered" evidence="1">
    <location>
        <begin position="357"/>
        <end position="470"/>
    </location>
</feature>
<feature type="compositionally biased region" description="Basic and acidic residues" evidence="1">
    <location>
        <begin position="359"/>
        <end position="380"/>
    </location>
</feature>
<dbReference type="CTD" id="20209613"/>
<protein>
    <submittedName>
        <fullName evidence="2 3">Uncharacterized protein</fullName>
    </submittedName>
</protein>
<evidence type="ECO:0000256" key="1">
    <source>
        <dbReference type="SAM" id="MobiDB-lite"/>
    </source>
</evidence>
<evidence type="ECO:0000313" key="3">
    <source>
        <dbReference type="EnsemblMetazoa" id="HelroP184493"/>
    </source>
</evidence>
<reference evidence="3" key="3">
    <citation type="submission" date="2015-06" db="UniProtKB">
        <authorList>
            <consortium name="EnsemblMetazoa"/>
        </authorList>
    </citation>
    <scope>IDENTIFICATION</scope>
</reference>
<dbReference type="RefSeq" id="XP_009027994.1">
    <property type="nucleotide sequence ID" value="XM_009029746.1"/>
</dbReference>
<dbReference type="EnsemblMetazoa" id="HelroT184493">
    <property type="protein sequence ID" value="HelroP184493"/>
    <property type="gene ID" value="HelroG184493"/>
</dbReference>
<name>T1FLB4_HELRO</name>
<dbReference type="KEGG" id="hro:HELRODRAFT_184493"/>
<dbReference type="EMBL" id="KB097581">
    <property type="protein sequence ID" value="ESN93908.1"/>
    <property type="molecule type" value="Genomic_DNA"/>
</dbReference>
<dbReference type="GeneID" id="20209613"/>
<gene>
    <name evidence="3" type="primary">20209613</name>
    <name evidence="2" type="ORF">HELRODRAFT_184493</name>
</gene>
<proteinExistence type="predicted"/>
<reference evidence="2 4" key="2">
    <citation type="journal article" date="2013" name="Nature">
        <title>Insights into bilaterian evolution from three spiralian genomes.</title>
        <authorList>
            <person name="Simakov O."/>
            <person name="Marletaz F."/>
            <person name="Cho S.J."/>
            <person name="Edsinger-Gonzales E."/>
            <person name="Havlak P."/>
            <person name="Hellsten U."/>
            <person name="Kuo D.H."/>
            <person name="Larsson T."/>
            <person name="Lv J."/>
            <person name="Arendt D."/>
            <person name="Savage R."/>
            <person name="Osoegawa K."/>
            <person name="de Jong P."/>
            <person name="Grimwood J."/>
            <person name="Chapman J.A."/>
            <person name="Shapiro H."/>
            <person name="Aerts A."/>
            <person name="Otillar R.P."/>
            <person name="Terry A.Y."/>
            <person name="Boore J.L."/>
            <person name="Grigoriev I.V."/>
            <person name="Lindberg D.R."/>
            <person name="Seaver E.C."/>
            <person name="Weisblat D.A."/>
            <person name="Putnam N.H."/>
            <person name="Rokhsar D.S."/>
        </authorList>
    </citation>
    <scope>NUCLEOTIDE SEQUENCE</scope>
</reference>
<dbReference type="InParanoid" id="T1FLB4"/>
<evidence type="ECO:0000313" key="4">
    <source>
        <dbReference type="Proteomes" id="UP000015101"/>
    </source>
</evidence>
<evidence type="ECO:0000313" key="2">
    <source>
        <dbReference type="EMBL" id="ESN93908.1"/>
    </source>
</evidence>
<keyword evidence="4" id="KW-1185">Reference proteome</keyword>
<organism evidence="3 4">
    <name type="scientific">Helobdella robusta</name>
    <name type="common">Californian leech</name>
    <dbReference type="NCBI Taxonomy" id="6412"/>
    <lineage>
        <taxon>Eukaryota</taxon>
        <taxon>Metazoa</taxon>
        <taxon>Spiralia</taxon>
        <taxon>Lophotrochozoa</taxon>
        <taxon>Annelida</taxon>
        <taxon>Clitellata</taxon>
        <taxon>Hirudinea</taxon>
        <taxon>Rhynchobdellida</taxon>
        <taxon>Glossiphoniidae</taxon>
        <taxon>Helobdella</taxon>
    </lineage>
</organism>
<feature type="region of interest" description="Disordered" evidence="1">
    <location>
        <begin position="264"/>
        <end position="290"/>
    </location>
</feature>
<feature type="compositionally biased region" description="Polar residues" evidence="1">
    <location>
        <begin position="275"/>
        <end position="290"/>
    </location>
</feature>
<dbReference type="AlphaFoldDB" id="T1FLB4"/>
<dbReference type="HOGENOM" id="CLU_036952_0_0_1"/>